<protein>
    <recommendedName>
        <fullName evidence="5">DUF624 domain-containing protein</fullName>
    </recommendedName>
</protein>
<comment type="caution">
    <text evidence="3">The sequence shown here is derived from an EMBL/GenBank/DDBJ whole genome shotgun (WGS) entry which is preliminary data.</text>
</comment>
<proteinExistence type="predicted"/>
<organism evidence="3 4">
    <name type="scientific">Microbacterium pumilum</name>
    <dbReference type="NCBI Taxonomy" id="344165"/>
    <lineage>
        <taxon>Bacteria</taxon>
        <taxon>Bacillati</taxon>
        <taxon>Actinomycetota</taxon>
        <taxon>Actinomycetes</taxon>
        <taxon>Micrococcales</taxon>
        <taxon>Microbacteriaceae</taxon>
        <taxon>Microbacterium</taxon>
    </lineage>
</organism>
<keyword evidence="2" id="KW-1133">Transmembrane helix</keyword>
<evidence type="ECO:0000256" key="2">
    <source>
        <dbReference type="SAM" id="Phobius"/>
    </source>
</evidence>
<dbReference type="RefSeq" id="WP_344057745.1">
    <property type="nucleotide sequence ID" value="NZ_BAAAOH010000001.1"/>
</dbReference>
<name>A0ABP5D438_9MICO</name>
<gene>
    <name evidence="3" type="ORF">GCM10009777_02440</name>
</gene>
<accession>A0ABP5D438</accession>
<feature type="transmembrane region" description="Helical" evidence="2">
    <location>
        <begin position="95"/>
        <end position="115"/>
    </location>
</feature>
<keyword evidence="2" id="KW-0472">Membrane</keyword>
<feature type="transmembrane region" description="Helical" evidence="2">
    <location>
        <begin position="127"/>
        <end position="153"/>
    </location>
</feature>
<sequence>MSAITTKREYKAARRADASGSGPTLEERPPARFPGAAAKFALFGEVLQTGLLIALVGILVITLPAALAAGIRHLRRYLHAEASPMTDFWRDVRRALPGGLVAGLIGAVAAAILVLDVNLAGSGLLPGGALIAVVGWAGLVVGAVALLVAAGAWTPERGWRAAVRSVPLVIRADLRGALFLAATAGFVGVATWMLVPLIVPALGCAALAVVAVPERRRAR</sequence>
<feature type="transmembrane region" description="Helical" evidence="2">
    <location>
        <begin position="174"/>
        <end position="191"/>
    </location>
</feature>
<evidence type="ECO:0008006" key="5">
    <source>
        <dbReference type="Google" id="ProtNLM"/>
    </source>
</evidence>
<keyword evidence="4" id="KW-1185">Reference proteome</keyword>
<feature type="transmembrane region" description="Helical" evidence="2">
    <location>
        <begin position="51"/>
        <end position="74"/>
    </location>
</feature>
<reference evidence="4" key="1">
    <citation type="journal article" date="2019" name="Int. J. Syst. Evol. Microbiol.">
        <title>The Global Catalogue of Microorganisms (GCM) 10K type strain sequencing project: providing services to taxonomists for standard genome sequencing and annotation.</title>
        <authorList>
            <consortium name="The Broad Institute Genomics Platform"/>
            <consortium name="The Broad Institute Genome Sequencing Center for Infectious Disease"/>
            <person name="Wu L."/>
            <person name="Ma J."/>
        </authorList>
    </citation>
    <scope>NUCLEOTIDE SEQUENCE [LARGE SCALE GENOMIC DNA]</scope>
    <source>
        <strain evidence="4">JCM 14902</strain>
    </source>
</reference>
<keyword evidence="2" id="KW-0812">Transmembrane</keyword>
<feature type="compositionally biased region" description="Basic and acidic residues" evidence="1">
    <location>
        <begin position="1"/>
        <end position="17"/>
    </location>
</feature>
<evidence type="ECO:0000256" key="1">
    <source>
        <dbReference type="SAM" id="MobiDB-lite"/>
    </source>
</evidence>
<dbReference type="Proteomes" id="UP001500326">
    <property type="component" value="Unassembled WGS sequence"/>
</dbReference>
<dbReference type="EMBL" id="BAAAOH010000001">
    <property type="protein sequence ID" value="GAA1973758.1"/>
    <property type="molecule type" value="Genomic_DNA"/>
</dbReference>
<feature type="region of interest" description="Disordered" evidence="1">
    <location>
        <begin position="1"/>
        <end position="30"/>
    </location>
</feature>
<evidence type="ECO:0000313" key="3">
    <source>
        <dbReference type="EMBL" id="GAA1973758.1"/>
    </source>
</evidence>
<evidence type="ECO:0000313" key="4">
    <source>
        <dbReference type="Proteomes" id="UP001500326"/>
    </source>
</evidence>